<comment type="similarity">
    <text evidence="1">Belongs to the LysR transcriptional regulatory family.</text>
</comment>
<dbReference type="STRING" id="1494590.ATN84_01615"/>
<dbReference type="OrthoDB" id="9775392at2"/>
<dbReference type="GO" id="GO:0032993">
    <property type="term" value="C:protein-DNA complex"/>
    <property type="evidence" value="ECO:0007669"/>
    <property type="project" value="TreeGrafter"/>
</dbReference>
<dbReference type="GO" id="GO:0003677">
    <property type="term" value="F:DNA binding"/>
    <property type="evidence" value="ECO:0007669"/>
    <property type="project" value="UniProtKB-KW"/>
</dbReference>
<dbReference type="InterPro" id="IPR036390">
    <property type="entry name" value="WH_DNA-bd_sf"/>
</dbReference>
<dbReference type="Pfam" id="PF00126">
    <property type="entry name" value="HTH_1"/>
    <property type="match status" value="1"/>
</dbReference>
<comment type="caution">
    <text evidence="7">The sequence shown here is derived from an EMBL/GenBank/DDBJ whole genome shotgun (WGS) entry which is preliminary data.</text>
</comment>
<dbReference type="GO" id="GO:0003700">
    <property type="term" value="F:DNA-binding transcription factor activity"/>
    <property type="evidence" value="ECO:0007669"/>
    <property type="project" value="InterPro"/>
</dbReference>
<reference evidence="7 8" key="1">
    <citation type="submission" date="2015-11" db="EMBL/GenBank/DDBJ databases">
        <title>Draft genome sequence of Paramesorhizobium deserti A-3-E, a strain highly resistant to diverse beta-lactam antibiotics.</title>
        <authorList>
            <person name="Lv R."/>
            <person name="Yang X."/>
            <person name="Fang N."/>
            <person name="Guo J."/>
            <person name="Luo X."/>
            <person name="Peng F."/>
            <person name="Yang R."/>
            <person name="Cui Y."/>
            <person name="Fang C."/>
            <person name="Song Y."/>
        </authorList>
    </citation>
    <scope>NUCLEOTIDE SEQUENCE [LARGE SCALE GENOMIC DNA]</scope>
    <source>
        <strain evidence="7 8">A-3-E</strain>
    </source>
</reference>
<dbReference type="PRINTS" id="PR00039">
    <property type="entry name" value="HTHLYSR"/>
</dbReference>
<protein>
    <submittedName>
        <fullName evidence="7">LysR family transcriptional regulator</fullName>
    </submittedName>
</protein>
<feature type="domain" description="HTH lysR-type" evidence="6">
    <location>
        <begin position="2"/>
        <end position="59"/>
    </location>
</feature>
<dbReference type="InterPro" id="IPR036388">
    <property type="entry name" value="WH-like_DNA-bd_sf"/>
</dbReference>
<evidence type="ECO:0000256" key="3">
    <source>
        <dbReference type="ARBA" id="ARBA00023125"/>
    </source>
</evidence>
<gene>
    <name evidence="7" type="ORF">ATN84_01615</name>
</gene>
<dbReference type="Gene3D" id="1.10.10.10">
    <property type="entry name" value="Winged helix-like DNA-binding domain superfamily/Winged helix DNA-binding domain"/>
    <property type="match status" value="1"/>
</dbReference>
<organism evidence="7 8">
    <name type="scientific">Paramesorhizobium deserti</name>
    <dbReference type="NCBI Taxonomy" id="1494590"/>
    <lineage>
        <taxon>Bacteria</taxon>
        <taxon>Pseudomonadati</taxon>
        <taxon>Pseudomonadota</taxon>
        <taxon>Alphaproteobacteria</taxon>
        <taxon>Hyphomicrobiales</taxon>
        <taxon>Phyllobacteriaceae</taxon>
        <taxon>Paramesorhizobium</taxon>
    </lineage>
</organism>
<dbReference type="SUPFAM" id="SSF46785">
    <property type="entry name" value="Winged helix' DNA-binding domain"/>
    <property type="match status" value="1"/>
</dbReference>
<dbReference type="Gene3D" id="3.40.190.10">
    <property type="entry name" value="Periplasmic binding protein-like II"/>
    <property type="match status" value="2"/>
</dbReference>
<sequence length="309" mass="34713">MFTVRQMRYFDALATTLHFRKAAEMAHVSQPALSAQIAEMEEIAGAQLFERTRKSVVLSEMGQRLLPRIRNILREIRSLEEIAAQKRGLLHARIRLGIIPTIAPYLVPVLIPMLRERYPTLKTELKEAVTSKLIEDLRAGELDAIVAALPVEDDMLTVEPVFHDRFLIATSANDNDVLSSPMTQDNMAVERLLLLEEGHCLREQALAVCSVTRPRQLINYGATSMATLLQMVSHGMGLTLIPEIAVRAEAGHTKMRIVPFADGEPRREIGLIWRRQSERQDDFRALAQCISESADTLRLNSEELSALAQ</sequence>
<proteinExistence type="inferred from homology"/>
<dbReference type="AlphaFoldDB" id="A0A135HZD6"/>
<keyword evidence="3" id="KW-0238">DNA-binding</keyword>
<keyword evidence="2" id="KW-0805">Transcription regulation</keyword>
<evidence type="ECO:0000256" key="2">
    <source>
        <dbReference type="ARBA" id="ARBA00023015"/>
    </source>
</evidence>
<dbReference type="PANTHER" id="PTHR30346">
    <property type="entry name" value="TRANSCRIPTIONAL DUAL REGULATOR HCAR-RELATED"/>
    <property type="match status" value="1"/>
</dbReference>
<dbReference type="RefSeq" id="WP_068879787.1">
    <property type="nucleotide sequence ID" value="NZ_LNTU01000001.1"/>
</dbReference>
<evidence type="ECO:0000256" key="1">
    <source>
        <dbReference type="ARBA" id="ARBA00009437"/>
    </source>
</evidence>
<dbReference type="PROSITE" id="PS50931">
    <property type="entry name" value="HTH_LYSR"/>
    <property type="match status" value="1"/>
</dbReference>
<keyword evidence="8" id="KW-1185">Reference proteome</keyword>
<dbReference type="Proteomes" id="UP000070107">
    <property type="component" value="Unassembled WGS sequence"/>
</dbReference>
<accession>A0A135HZD6</accession>
<evidence type="ECO:0000313" key="7">
    <source>
        <dbReference type="EMBL" id="KXF78518.1"/>
    </source>
</evidence>
<evidence type="ECO:0000313" key="8">
    <source>
        <dbReference type="Proteomes" id="UP000070107"/>
    </source>
</evidence>
<keyword evidence="5" id="KW-0804">Transcription</keyword>
<dbReference type="Pfam" id="PF03466">
    <property type="entry name" value="LysR_substrate"/>
    <property type="match status" value="1"/>
</dbReference>
<dbReference type="EMBL" id="LNTU01000001">
    <property type="protein sequence ID" value="KXF78518.1"/>
    <property type="molecule type" value="Genomic_DNA"/>
</dbReference>
<dbReference type="InterPro" id="IPR005119">
    <property type="entry name" value="LysR_subst-bd"/>
</dbReference>
<name>A0A135HZD6_9HYPH</name>
<dbReference type="FunFam" id="1.10.10.10:FF:000001">
    <property type="entry name" value="LysR family transcriptional regulator"/>
    <property type="match status" value="1"/>
</dbReference>
<dbReference type="PANTHER" id="PTHR30346:SF26">
    <property type="entry name" value="HYDROGEN PEROXIDE-INDUCIBLE GENES ACTIVATOR"/>
    <property type="match status" value="1"/>
</dbReference>
<dbReference type="InterPro" id="IPR000847">
    <property type="entry name" value="LysR_HTH_N"/>
</dbReference>
<keyword evidence="4" id="KW-0010">Activator</keyword>
<evidence type="ECO:0000259" key="6">
    <source>
        <dbReference type="PROSITE" id="PS50931"/>
    </source>
</evidence>
<dbReference type="CDD" id="cd08411">
    <property type="entry name" value="PBP2_OxyR"/>
    <property type="match status" value="1"/>
</dbReference>
<evidence type="ECO:0000256" key="5">
    <source>
        <dbReference type="ARBA" id="ARBA00023163"/>
    </source>
</evidence>
<evidence type="ECO:0000256" key="4">
    <source>
        <dbReference type="ARBA" id="ARBA00023159"/>
    </source>
</evidence>
<dbReference type="SUPFAM" id="SSF53850">
    <property type="entry name" value="Periplasmic binding protein-like II"/>
    <property type="match status" value="1"/>
</dbReference>